<dbReference type="GO" id="GO:0016616">
    <property type="term" value="F:oxidoreductase activity, acting on the CH-OH group of donors, NAD or NADP as acceptor"/>
    <property type="evidence" value="ECO:0007669"/>
    <property type="project" value="InterPro"/>
</dbReference>
<dbReference type="InterPro" id="IPR008927">
    <property type="entry name" value="6-PGluconate_DH-like_C_sf"/>
</dbReference>
<dbReference type="OrthoDB" id="9771883at2"/>
<name>A0A4V2ULL5_9RHOB</name>
<evidence type="ECO:0000256" key="2">
    <source>
        <dbReference type="SAM" id="Phobius"/>
    </source>
</evidence>
<dbReference type="AlphaFoldDB" id="A0A4V2ULL5"/>
<dbReference type="SUPFAM" id="SSF51735">
    <property type="entry name" value="NAD(P)-binding Rossmann-fold domains"/>
    <property type="match status" value="1"/>
</dbReference>
<organism evidence="5 6">
    <name type="scientific">Primorskyibacter sedentarius</name>
    <dbReference type="NCBI Taxonomy" id="745311"/>
    <lineage>
        <taxon>Bacteria</taxon>
        <taxon>Pseudomonadati</taxon>
        <taxon>Pseudomonadota</taxon>
        <taxon>Alphaproteobacteria</taxon>
        <taxon>Rhodobacterales</taxon>
        <taxon>Roseobacteraceae</taxon>
        <taxon>Primorskyibacter</taxon>
    </lineage>
</organism>
<dbReference type="Pfam" id="PF00725">
    <property type="entry name" value="3HCDH"/>
    <property type="match status" value="1"/>
</dbReference>
<keyword evidence="2" id="KW-0812">Transmembrane</keyword>
<dbReference type="RefSeq" id="WP_132248869.1">
    <property type="nucleotide sequence ID" value="NZ_SLZU01000040.1"/>
</dbReference>
<dbReference type="EMBL" id="SLZU01000040">
    <property type="protein sequence ID" value="TCS51819.1"/>
    <property type="molecule type" value="Genomic_DNA"/>
</dbReference>
<evidence type="ECO:0000313" key="5">
    <source>
        <dbReference type="EMBL" id="TCS51819.1"/>
    </source>
</evidence>
<feature type="domain" description="3-hydroxyacyl-CoA dehydrogenase NAD binding" evidence="4">
    <location>
        <begin position="40"/>
        <end position="218"/>
    </location>
</feature>
<dbReference type="InterPro" id="IPR006108">
    <property type="entry name" value="3HC_DH_C"/>
</dbReference>
<comment type="caution">
    <text evidence="5">The sequence shown here is derived from an EMBL/GenBank/DDBJ whole genome shotgun (WGS) entry which is preliminary data.</text>
</comment>
<dbReference type="Proteomes" id="UP000295696">
    <property type="component" value="Unassembled WGS sequence"/>
</dbReference>
<accession>A0A4V2ULL5</accession>
<keyword evidence="2" id="KW-0472">Membrane</keyword>
<dbReference type="PANTHER" id="PTHR48075">
    <property type="entry name" value="3-HYDROXYACYL-COA DEHYDROGENASE FAMILY PROTEIN"/>
    <property type="match status" value="1"/>
</dbReference>
<dbReference type="InterPro" id="IPR036291">
    <property type="entry name" value="NAD(P)-bd_dom_sf"/>
</dbReference>
<evidence type="ECO:0000256" key="1">
    <source>
        <dbReference type="ARBA" id="ARBA00023002"/>
    </source>
</evidence>
<proteinExistence type="predicted"/>
<dbReference type="FunFam" id="3.40.50.720:FF:000009">
    <property type="entry name" value="Fatty oxidation complex, alpha subunit"/>
    <property type="match status" value="1"/>
</dbReference>
<keyword evidence="6" id="KW-1185">Reference proteome</keyword>
<reference evidence="5 6" key="1">
    <citation type="submission" date="2019-03" db="EMBL/GenBank/DDBJ databases">
        <title>Genomic Encyclopedia of Type Strains, Phase IV (KMG-IV): sequencing the most valuable type-strain genomes for metagenomic binning, comparative biology and taxonomic classification.</title>
        <authorList>
            <person name="Goeker M."/>
        </authorList>
    </citation>
    <scope>NUCLEOTIDE SEQUENCE [LARGE SCALE GENOMIC DNA]</scope>
    <source>
        <strain evidence="5 6">DSM 104836</strain>
    </source>
</reference>
<dbReference type="InterPro" id="IPR006176">
    <property type="entry name" value="3-OHacyl-CoA_DH_NAD-bd"/>
</dbReference>
<dbReference type="Gene3D" id="3.40.50.720">
    <property type="entry name" value="NAD(P)-binding Rossmann-like Domain"/>
    <property type="match status" value="1"/>
</dbReference>
<feature type="domain" description="3-hydroxyacyl-CoA dehydrogenase C-terminal" evidence="3">
    <location>
        <begin position="221"/>
        <end position="303"/>
    </location>
</feature>
<protein>
    <submittedName>
        <fullName evidence="5">3-hydroxybutyryl-CoA dehydrogenase</fullName>
    </submittedName>
</protein>
<evidence type="ECO:0000259" key="3">
    <source>
        <dbReference type="Pfam" id="PF00725"/>
    </source>
</evidence>
<dbReference type="Pfam" id="PF02737">
    <property type="entry name" value="3HCDH_N"/>
    <property type="match status" value="1"/>
</dbReference>
<dbReference type="SUPFAM" id="SSF48179">
    <property type="entry name" value="6-phosphogluconate dehydrogenase C-terminal domain-like"/>
    <property type="match status" value="1"/>
</dbReference>
<dbReference type="Gene3D" id="1.10.1040.50">
    <property type="match status" value="1"/>
</dbReference>
<evidence type="ECO:0000259" key="4">
    <source>
        <dbReference type="Pfam" id="PF02737"/>
    </source>
</evidence>
<dbReference type="GO" id="GO:0006631">
    <property type="term" value="P:fatty acid metabolic process"/>
    <property type="evidence" value="ECO:0007669"/>
    <property type="project" value="InterPro"/>
</dbReference>
<evidence type="ECO:0000313" key="6">
    <source>
        <dbReference type="Proteomes" id="UP000295696"/>
    </source>
</evidence>
<keyword evidence="1" id="KW-0560">Oxidoreductase</keyword>
<dbReference type="GO" id="GO:0070403">
    <property type="term" value="F:NAD+ binding"/>
    <property type="evidence" value="ECO:0007669"/>
    <property type="project" value="InterPro"/>
</dbReference>
<keyword evidence="2" id="KW-1133">Transmembrane helix</keyword>
<sequence length="373" mass="40122">MRDLRMRSRSPSLGAPALISGNLMSSKMTGSNKGNRMLRQIAIIGAGTMGTGIAVNAAMNGVSVILLDTSTQSLVRATPRMRKMLDRHCAKGRLSNQENNDSLARIAVTSKLETVRSAPLVIEAVYENFDVKTELLTRLGLICAEDAVIATNTSALQVSALAKVVRNPGRFLGMHYFSPADSSPVVELIQGDQTSAEAIDCAKEFLVRTKRDILVCKDSPGFAINRFFVPFLNAAAQAVDAGLGTVGQINALGRELTGCPIGPFEVMNFIKPEIVLHAQCNLGALGDFYQPAVGLARLVEKGEQWQIEDEPVRLEDAEKGRRALQRGILIPAVALREEGVAHPADIDRCAKSALKWANGPFSADWAETGEVSP</sequence>
<feature type="transmembrane region" description="Helical" evidence="2">
    <location>
        <begin position="41"/>
        <end position="67"/>
    </location>
</feature>
<gene>
    <name evidence="5" type="ORF">EDD52_1402</name>
</gene>
<dbReference type="PANTHER" id="PTHR48075:SF5">
    <property type="entry name" value="3-HYDROXYBUTYRYL-COA DEHYDROGENASE"/>
    <property type="match status" value="1"/>
</dbReference>